<accession>A0ABN2KVB0</accession>
<evidence type="ECO:0000259" key="4">
    <source>
        <dbReference type="SMART" id="SM00047"/>
    </source>
</evidence>
<dbReference type="Gene3D" id="1.10.530.10">
    <property type="match status" value="1"/>
</dbReference>
<keyword evidence="1" id="KW-0378">Hydrolase</keyword>
<gene>
    <name evidence="5" type="ORF">GCM10009681_41110</name>
</gene>
<feature type="chain" id="PRO_5045705066" description="Mannosyl-glycoprotein endo-beta-N-acetylglucosamidase-like domain-containing protein" evidence="3">
    <location>
        <begin position="28"/>
        <end position="361"/>
    </location>
</feature>
<dbReference type="PRINTS" id="PR01002">
    <property type="entry name" value="FLGFLGJ"/>
</dbReference>
<keyword evidence="6" id="KW-1185">Reference proteome</keyword>
<feature type="compositionally biased region" description="Basic and acidic residues" evidence="2">
    <location>
        <begin position="346"/>
        <end position="361"/>
    </location>
</feature>
<evidence type="ECO:0000256" key="3">
    <source>
        <dbReference type="SAM" id="SignalP"/>
    </source>
</evidence>
<evidence type="ECO:0000313" key="5">
    <source>
        <dbReference type="EMBL" id="GAA1765818.1"/>
    </source>
</evidence>
<dbReference type="PANTHER" id="PTHR33308:SF9">
    <property type="entry name" value="PEPTIDOGLYCAN HYDROLASE FLGJ"/>
    <property type="match status" value="1"/>
</dbReference>
<proteinExistence type="predicted"/>
<dbReference type="PANTHER" id="PTHR33308">
    <property type="entry name" value="PEPTIDOGLYCAN HYDROLASE FLGJ"/>
    <property type="match status" value="1"/>
</dbReference>
<dbReference type="NCBIfam" id="NF038016">
    <property type="entry name" value="sporang_Gsm"/>
    <property type="match status" value="1"/>
</dbReference>
<dbReference type="Pfam" id="PF01832">
    <property type="entry name" value="Glucosaminidase"/>
    <property type="match status" value="1"/>
</dbReference>
<evidence type="ECO:0000256" key="2">
    <source>
        <dbReference type="SAM" id="MobiDB-lite"/>
    </source>
</evidence>
<dbReference type="Proteomes" id="UP001500655">
    <property type="component" value="Unassembled WGS sequence"/>
</dbReference>
<organism evidence="5 6">
    <name type="scientific">Luedemannella helvata</name>
    <dbReference type="NCBI Taxonomy" id="349315"/>
    <lineage>
        <taxon>Bacteria</taxon>
        <taxon>Bacillati</taxon>
        <taxon>Actinomycetota</taxon>
        <taxon>Actinomycetes</taxon>
        <taxon>Micromonosporales</taxon>
        <taxon>Micromonosporaceae</taxon>
        <taxon>Luedemannella</taxon>
    </lineage>
</organism>
<name>A0ABN2KVB0_9ACTN</name>
<evidence type="ECO:0000313" key="6">
    <source>
        <dbReference type="Proteomes" id="UP001500655"/>
    </source>
</evidence>
<feature type="domain" description="Mannosyl-glycoprotein endo-beta-N-acetylglucosamidase-like" evidence="4">
    <location>
        <begin position="139"/>
        <end position="297"/>
    </location>
</feature>
<feature type="region of interest" description="Disordered" evidence="2">
    <location>
        <begin position="319"/>
        <end position="361"/>
    </location>
</feature>
<dbReference type="RefSeq" id="WP_344084356.1">
    <property type="nucleotide sequence ID" value="NZ_BAAALS010000021.1"/>
</dbReference>
<feature type="compositionally biased region" description="Basic and acidic residues" evidence="2">
    <location>
        <begin position="322"/>
        <end position="339"/>
    </location>
</feature>
<protein>
    <recommendedName>
        <fullName evidence="4">Mannosyl-glycoprotein endo-beta-N-acetylglucosamidase-like domain-containing protein</fullName>
    </recommendedName>
</protein>
<dbReference type="EMBL" id="BAAALS010000021">
    <property type="protein sequence ID" value="GAA1765818.1"/>
    <property type="molecule type" value="Genomic_DNA"/>
</dbReference>
<dbReference type="Gene3D" id="4.10.80.30">
    <property type="entry name" value="DNA polymerase, domain 6"/>
    <property type="match status" value="1"/>
</dbReference>
<keyword evidence="3" id="KW-0732">Signal</keyword>
<sequence length="361" mass="39649">MWHRSLRRAPALVGVVALLAPAGPAEAGGQPPVAAATAPAPPSSTAAAPARAAALTATVWTGGDRLRMRHNASTELRIAGRLAHGVRLSVRCQLAGEHIAGTVRRTELWVRLSNGMFVSDAYVKWRPGRPSLAWCTTVKGGAPPTRPRFIRWAARKAQAANHTYKVPVSVTVAQAILESGWGRSALTRQGGAFFGMKCFGTPGPIALGCRSYRTTECGSANCFRTSARFRTYSGASRSFLDHARQLATLERYRPAFRHVRDPDRFAIAVHRAGYATSPTYAKNLIKLMKQYNLYRFDPGAGVHGARFDHRRQASHYLGVRRAGPDGEDHRPAGQRDPLRLRPTRSHQQEDRRRGRRDDVPL</sequence>
<feature type="signal peptide" evidence="3">
    <location>
        <begin position="1"/>
        <end position="27"/>
    </location>
</feature>
<evidence type="ECO:0000256" key="1">
    <source>
        <dbReference type="ARBA" id="ARBA00022801"/>
    </source>
</evidence>
<reference evidence="5 6" key="1">
    <citation type="journal article" date="2019" name="Int. J. Syst. Evol. Microbiol.">
        <title>The Global Catalogue of Microorganisms (GCM) 10K type strain sequencing project: providing services to taxonomists for standard genome sequencing and annotation.</title>
        <authorList>
            <consortium name="The Broad Institute Genomics Platform"/>
            <consortium name="The Broad Institute Genome Sequencing Center for Infectious Disease"/>
            <person name="Wu L."/>
            <person name="Ma J."/>
        </authorList>
    </citation>
    <scope>NUCLEOTIDE SEQUENCE [LARGE SCALE GENOMIC DNA]</scope>
    <source>
        <strain evidence="5 6">JCM 13249</strain>
    </source>
</reference>
<comment type="caution">
    <text evidence="5">The sequence shown here is derived from an EMBL/GenBank/DDBJ whole genome shotgun (WGS) entry which is preliminary data.</text>
</comment>
<dbReference type="InterPro" id="IPR002901">
    <property type="entry name" value="MGlyc_endo_b_GlcNAc-like_dom"/>
</dbReference>
<dbReference type="SMART" id="SM00047">
    <property type="entry name" value="LYZ2"/>
    <property type="match status" value="1"/>
</dbReference>
<dbReference type="InterPro" id="IPR051056">
    <property type="entry name" value="Glycosyl_Hydrolase_73"/>
</dbReference>